<proteinExistence type="predicted"/>
<dbReference type="InterPro" id="IPR027417">
    <property type="entry name" value="P-loop_NTPase"/>
</dbReference>
<evidence type="ECO:0000313" key="2">
    <source>
        <dbReference type="Proteomes" id="UP000010475"/>
    </source>
</evidence>
<dbReference type="EMBL" id="CP003642">
    <property type="protein sequence ID" value="AFZ25471.1"/>
    <property type="molecule type" value="Genomic_DNA"/>
</dbReference>
<gene>
    <name evidence="1" type="ORF">Cylst_3319</name>
</gene>
<dbReference type="AlphaFoldDB" id="K9X093"/>
<keyword evidence="1" id="KW-0808">Transferase</keyword>
<keyword evidence="1" id="KW-0418">Kinase</keyword>
<name>K9X093_9NOST</name>
<dbReference type="Gene3D" id="3.40.50.300">
    <property type="entry name" value="P-loop containing nucleotide triphosphate hydrolases"/>
    <property type="match status" value="1"/>
</dbReference>
<dbReference type="KEGG" id="csg:Cylst_3319"/>
<protein>
    <submittedName>
        <fullName evidence="1">Putative kinase</fullName>
        <ecNumber evidence="1">2.7.1.31</ecNumber>
    </submittedName>
</protein>
<sequence>MINLTTDTTDESWQMWACEAALADTFRAQAFGITPENVAEVIEKRSHLLKSVLPVFSQFCETTLQVQPQTMLQVLWDLWLPLGIKIAKERQNLERPLIQGILGGQGTGKTTMSQVLGLILQELGYRSLSLSLDDLYKTYRDRLILKAQDPRLIWRGPPGTHDIDLGLNVLDHIRRGENPVIVPRFDKSAYGGAGDRTTPEIITDVDIVLFEGWFVGVQPIDPEAFAIAPPPIITPENRQFARDLNLQLRNYLPLWERLDSLILLYPTDYRCSLEWRKQAERQMIAAGKPGMTELAVEEFVNYFWRSLHPELFINPLAKSSTFVDLVIEIHPDHTFGAVYSHRT</sequence>
<dbReference type="STRING" id="56107.Cylst_3319"/>
<accession>K9X093</accession>
<dbReference type="HOGENOM" id="CLU_056986_2_0_3"/>
<dbReference type="Proteomes" id="UP000010475">
    <property type="component" value="Chromosome"/>
</dbReference>
<dbReference type="RefSeq" id="WP_015208720.1">
    <property type="nucleotide sequence ID" value="NC_019757.1"/>
</dbReference>
<reference evidence="1 2" key="1">
    <citation type="submission" date="2012-06" db="EMBL/GenBank/DDBJ databases">
        <title>Finished chromosome of genome of Cylindrospermum stagnale PCC 7417.</title>
        <authorList>
            <consortium name="US DOE Joint Genome Institute"/>
            <person name="Gugger M."/>
            <person name="Coursin T."/>
            <person name="Rippka R."/>
            <person name="Tandeau De Marsac N."/>
            <person name="Huntemann M."/>
            <person name="Wei C.-L."/>
            <person name="Han J."/>
            <person name="Detter J.C."/>
            <person name="Han C."/>
            <person name="Tapia R."/>
            <person name="Chen A."/>
            <person name="Kyrpides N."/>
            <person name="Mavromatis K."/>
            <person name="Markowitz V."/>
            <person name="Szeto E."/>
            <person name="Ivanova N."/>
            <person name="Pagani I."/>
            <person name="Pati A."/>
            <person name="Goodwin L."/>
            <person name="Nordberg H.P."/>
            <person name="Cantor M.N."/>
            <person name="Hua S.X."/>
            <person name="Woyke T."/>
            <person name="Kerfeld C.A."/>
        </authorList>
    </citation>
    <scope>NUCLEOTIDE SEQUENCE [LARGE SCALE GENOMIC DNA]</scope>
    <source>
        <strain evidence="1 2">PCC 7417</strain>
    </source>
</reference>
<dbReference type="GO" id="GO:0008887">
    <property type="term" value="F:glycerate kinase activity"/>
    <property type="evidence" value="ECO:0007669"/>
    <property type="project" value="UniProtKB-EC"/>
</dbReference>
<keyword evidence="2" id="KW-1185">Reference proteome</keyword>
<dbReference type="eggNOG" id="COG4240">
    <property type="taxonomic scope" value="Bacteria"/>
</dbReference>
<dbReference type="SUPFAM" id="SSF52540">
    <property type="entry name" value="P-loop containing nucleoside triphosphate hydrolases"/>
    <property type="match status" value="1"/>
</dbReference>
<organism evidence="1 2">
    <name type="scientific">Cylindrospermum stagnale PCC 7417</name>
    <dbReference type="NCBI Taxonomy" id="56107"/>
    <lineage>
        <taxon>Bacteria</taxon>
        <taxon>Bacillati</taxon>
        <taxon>Cyanobacteriota</taxon>
        <taxon>Cyanophyceae</taxon>
        <taxon>Nostocales</taxon>
        <taxon>Nostocaceae</taxon>
        <taxon>Cylindrospermum</taxon>
    </lineage>
</organism>
<dbReference type="EC" id="2.7.1.31" evidence="1"/>
<dbReference type="OrthoDB" id="455474at2"/>
<dbReference type="PATRIC" id="fig|56107.3.peg.3636"/>
<evidence type="ECO:0000313" key="1">
    <source>
        <dbReference type="EMBL" id="AFZ25471.1"/>
    </source>
</evidence>